<evidence type="ECO:0000313" key="4">
    <source>
        <dbReference type="Proteomes" id="UP000521943"/>
    </source>
</evidence>
<accession>A0A8H6MHJ5</accession>
<keyword evidence="2" id="KW-0812">Transmembrane</keyword>
<proteinExistence type="predicted"/>
<organism evidence="3 4">
    <name type="scientific">Ephemerocybe angulata</name>
    <dbReference type="NCBI Taxonomy" id="980116"/>
    <lineage>
        <taxon>Eukaryota</taxon>
        <taxon>Fungi</taxon>
        <taxon>Dikarya</taxon>
        <taxon>Basidiomycota</taxon>
        <taxon>Agaricomycotina</taxon>
        <taxon>Agaricomycetes</taxon>
        <taxon>Agaricomycetidae</taxon>
        <taxon>Agaricales</taxon>
        <taxon>Agaricineae</taxon>
        <taxon>Psathyrellaceae</taxon>
        <taxon>Ephemerocybe</taxon>
    </lineage>
</organism>
<dbReference type="EMBL" id="JACGCI010000002">
    <property type="protein sequence ID" value="KAF6765482.1"/>
    <property type="molecule type" value="Genomic_DNA"/>
</dbReference>
<feature type="compositionally biased region" description="Polar residues" evidence="1">
    <location>
        <begin position="313"/>
        <end position="323"/>
    </location>
</feature>
<dbReference type="Proteomes" id="UP000521943">
    <property type="component" value="Unassembled WGS sequence"/>
</dbReference>
<keyword evidence="2" id="KW-0472">Membrane</keyword>
<keyword evidence="4" id="KW-1185">Reference proteome</keyword>
<comment type="caution">
    <text evidence="3">The sequence shown here is derived from an EMBL/GenBank/DDBJ whole genome shotgun (WGS) entry which is preliminary data.</text>
</comment>
<evidence type="ECO:0000256" key="2">
    <source>
        <dbReference type="SAM" id="Phobius"/>
    </source>
</evidence>
<feature type="region of interest" description="Disordered" evidence="1">
    <location>
        <begin position="301"/>
        <end position="323"/>
    </location>
</feature>
<protein>
    <submittedName>
        <fullName evidence="3">Uncharacterized protein</fullName>
    </submittedName>
</protein>
<reference evidence="3 4" key="1">
    <citation type="submission" date="2020-07" db="EMBL/GenBank/DDBJ databases">
        <title>Comparative genomics of pyrophilous fungi reveals a link between fire events and developmental genes.</title>
        <authorList>
            <consortium name="DOE Joint Genome Institute"/>
            <person name="Steindorff A.S."/>
            <person name="Carver A."/>
            <person name="Calhoun S."/>
            <person name="Stillman K."/>
            <person name="Liu H."/>
            <person name="Lipzen A."/>
            <person name="Pangilinan J."/>
            <person name="Labutti K."/>
            <person name="Bruns T.D."/>
            <person name="Grigoriev I.V."/>
        </authorList>
    </citation>
    <scope>NUCLEOTIDE SEQUENCE [LARGE SCALE GENOMIC DNA]</scope>
    <source>
        <strain evidence="3 4">CBS 144469</strain>
    </source>
</reference>
<dbReference type="OrthoDB" id="2959054at2759"/>
<evidence type="ECO:0000256" key="1">
    <source>
        <dbReference type="SAM" id="MobiDB-lite"/>
    </source>
</evidence>
<gene>
    <name evidence="3" type="ORF">DFP72DRAFT_867926</name>
</gene>
<dbReference type="AlphaFoldDB" id="A0A8H6MHJ5"/>
<sequence length="323" mass="35475">MSAALTQSTTRTLTQSEIALLDVFVTKARYIWTREARDPPYSPSGEQRAFRKTFNYPSAKGSPSHVTLLVAGDDYFAMYVDGVLIQPADTHHKWDQIVAFDVPLPVVQSNSTPSSVDDTNLVIGFRGVNLKDFAGIAVAAQVEYESAAAPDVFYTGSDQSWLGEKLFQEQWEQPSFNRNGRQQAGGATWDPAVVYSQDARRDGDVRMVREEVMVFDRLPSNAAVSSGPRMDSALGSPRSLVGLSKGEFAGLYVGSLVLVAVISALVSWFITKRKVRVVRVRRRTTGDLNLQSAGIYQPPTLPGMKIYDKQSRSDTPTSSSNIP</sequence>
<feature type="transmembrane region" description="Helical" evidence="2">
    <location>
        <begin position="249"/>
        <end position="271"/>
    </location>
</feature>
<evidence type="ECO:0000313" key="3">
    <source>
        <dbReference type="EMBL" id="KAF6765482.1"/>
    </source>
</evidence>
<dbReference type="Gene3D" id="2.60.120.260">
    <property type="entry name" value="Galactose-binding domain-like"/>
    <property type="match status" value="1"/>
</dbReference>
<keyword evidence="2" id="KW-1133">Transmembrane helix</keyword>
<name>A0A8H6MHJ5_9AGAR</name>